<dbReference type="EMBL" id="CAJVCH010528790">
    <property type="protein sequence ID" value="CAG7823203.1"/>
    <property type="molecule type" value="Genomic_DNA"/>
</dbReference>
<organism evidence="1 2">
    <name type="scientific">Allacma fusca</name>
    <dbReference type="NCBI Taxonomy" id="39272"/>
    <lineage>
        <taxon>Eukaryota</taxon>
        <taxon>Metazoa</taxon>
        <taxon>Ecdysozoa</taxon>
        <taxon>Arthropoda</taxon>
        <taxon>Hexapoda</taxon>
        <taxon>Collembola</taxon>
        <taxon>Symphypleona</taxon>
        <taxon>Sminthuridae</taxon>
        <taxon>Allacma</taxon>
    </lineage>
</organism>
<evidence type="ECO:0000313" key="2">
    <source>
        <dbReference type="Proteomes" id="UP000708208"/>
    </source>
</evidence>
<dbReference type="Proteomes" id="UP000708208">
    <property type="component" value="Unassembled WGS sequence"/>
</dbReference>
<gene>
    <name evidence="1" type="ORF">AFUS01_LOCUS33432</name>
</gene>
<feature type="non-terminal residue" evidence="1">
    <location>
        <position position="46"/>
    </location>
</feature>
<keyword evidence="2" id="KW-1185">Reference proteome</keyword>
<sequence length="46" mass="5039">MIDDKNSEANPARDKAVPELLLRAVDLFIKTLSSGRGGQGEIPDWN</sequence>
<proteinExistence type="predicted"/>
<name>A0A8J2L0I7_9HEXA</name>
<reference evidence="1" key="1">
    <citation type="submission" date="2021-06" db="EMBL/GenBank/DDBJ databases">
        <authorList>
            <person name="Hodson N. C."/>
            <person name="Mongue J. A."/>
            <person name="Jaron S. K."/>
        </authorList>
    </citation>
    <scope>NUCLEOTIDE SEQUENCE</scope>
</reference>
<protein>
    <submittedName>
        <fullName evidence="1">Uncharacterized protein</fullName>
    </submittedName>
</protein>
<accession>A0A8J2L0I7</accession>
<dbReference type="AlphaFoldDB" id="A0A8J2L0I7"/>
<comment type="caution">
    <text evidence="1">The sequence shown here is derived from an EMBL/GenBank/DDBJ whole genome shotgun (WGS) entry which is preliminary data.</text>
</comment>
<evidence type="ECO:0000313" key="1">
    <source>
        <dbReference type="EMBL" id="CAG7823203.1"/>
    </source>
</evidence>